<dbReference type="InterPro" id="IPR007502">
    <property type="entry name" value="Helicase-assoc_dom"/>
</dbReference>
<dbReference type="AlphaFoldDB" id="A0A6A5HAW3"/>
<sequence length="1108" mass="124570">MSCRGASNISARGGRGGLNARGYSANNRWAQGLAQPIEPTEETMAVLEDFVSQNPITKDELEGFLAEKKTGNKAGSRRVSSEKASVPPAANCPEDLQKIKNTLPASQYRQEVLESIKKNDVVIISGGTGCGKTTQTPQFILDEAHTKNQEVRVIVTQPRRIAATSIAERVAKERGEKIGETVGYQVKLESRKSEATLLTYCTTGVLLRMLTSDPLASNITHIIMDEIHEREINTDYLLIAVRECLKRRTDLKVILMSATIEGNMKLFTEYFQHLNVGIIKMESRTFDVKTYHIEHILAMTGYQPSRSSDDFYLINDENWNEKLVELMEGQKENIVDGVDLVEQLEERFKEEVELAIPYRTDHFNIQSNDYIEKVDFGKNRLGDMYDILYGKDNKNSVDFDLLNHVIRYLTDSPILGSILVFLPGFEDIQKAMALINEWKNKLINMKSVCVVPLHSQMSNHDEAFKKVDDGTRKIILATNIAEASITIEDVIFVVDTGKAKEKCFDHNAKMSTLSTKSIAKSNALQRSGRAGRVANGYCFRLYSKKAFDEMPESQIAEMKRAPIYDVTLHAKIFAPQGMRIQDFLSLAPEAPEEESVIQSISFLTQIGAFHRSASDEDLDKDPEVTELGKIMARLPLDPQLAKMLIFGLALKCLGPIVNLVSVLACKDPFVLPSLEDRNKQENKKASFSAAQDFSDHLLYIRLARAFENLSGYKEQAKFCDDNFLNLSTMKMINGTCRQLLQELVGAGLVSYSGRDVMALLDDISYNCYSDCWSMVQAAIAGGVYPCVGVNRTTSVLKKVQTSHSDDAGLHPSSSLKKATKNNAQGPVLEFVAYQEMCQMSDSSLAMKMVTAIPSLTAFLFTGGIQLKKEVIEEHVLANEPQFELEGISHFYMGDWYCVEAEKNTMRQLLILRQKFMNYFMEGISNPQFFGQGTTDSQKKTLEVVRQLLESEKMRANFSPVEMSASARRYGGYKSGQNHQYQNQGQSSRQYIGDGSGWQKHKTGGNRDQFQKREIPFKQSKTSGSGGQWRNTGKEYQPRREQIAQSDSNQWRNPNSQQYNADGSGSQWKRQEQSYQPRQGQSGRGRQGYKPRGQSYQPNGGQSRYQNKL</sequence>
<dbReference type="EC" id="3.6.4.13" evidence="2"/>
<dbReference type="GO" id="GO:0003724">
    <property type="term" value="F:RNA helicase activity"/>
    <property type="evidence" value="ECO:0007669"/>
    <property type="project" value="UniProtKB-EC"/>
</dbReference>
<keyword evidence="6" id="KW-0378">Hydrolase</keyword>
<dbReference type="GO" id="GO:0051321">
    <property type="term" value="P:meiotic cell cycle"/>
    <property type="evidence" value="ECO:0007669"/>
    <property type="project" value="UniProtKB-KW"/>
</dbReference>
<dbReference type="Pfam" id="PF21010">
    <property type="entry name" value="HA2_C"/>
    <property type="match status" value="1"/>
</dbReference>
<dbReference type="Gene3D" id="3.40.50.300">
    <property type="entry name" value="P-loop containing nucleotide triphosphate hydrolases"/>
    <property type="match status" value="2"/>
</dbReference>
<protein>
    <recommendedName>
        <fullName evidence="3">Probable ATP-dependent RNA helicase spindle-E</fullName>
        <ecNumber evidence="2">3.6.4.13</ecNumber>
    </recommendedName>
</protein>
<evidence type="ECO:0000256" key="8">
    <source>
        <dbReference type="ARBA" id="ARBA00022871"/>
    </source>
</evidence>
<accession>A0A6A5HAW3</accession>
<dbReference type="Pfam" id="PF00270">
    <property type="entry name" value="DEAD"/>
    <property type="match status" value="1"/>
</dbReference>
<keyword evidence="6" id="KW-0347">Helicase</keyword>
<gene>
    <name evidence="14" type="ORF">GCK72_004292</name>
</gene>
<dbReference type="InterPro" id="IPR011545">
    <property type="entry name" value="DEAD/DEAH_box_helicase_dom"/>
</dbReference>
<dbReference type="SMART" id="SM00847">
    <property type="entry name" value="HA2"/>
    <property type="match status" value="1"/>
</dbReference>
<dbReference type="PROSITE" id="PS51192">
    <property type="entry name" value="HELICASE_ATP_BIND_1"/>
    <property type="match status" value="1"/>
</dbReference>
<dbReference type="GO" id="GO:0007283">
    <property type="term" value="P:spermatogenesis"/>
    <property type="evidence" value="ECO:0007669"/>
    <property type="project" value="UniProtKB-KW"/>
</dbReference>
<evidence type="ECO:0000313" key="15">
    <source>
        <dbReference type="Proteomes" id="UP000483820"/>
    </source>
</evidence>
<dbReference type="FunFam" id="3.40.50.300:FF:001676">
    <property type="entry name" value="DExH-box ATP-dependent RNA helicase DExH7 chloroplastic"/>
    <property type="match status" value="1"/>
</dbReference>
<evidence type="ECO:0000256" key="2">
    <source>
        <dbReference type="ARBA" id="ARBA00012552"/>
    </source>
</evidence>
<comment type="catalytic activity">
    <reaction evidence="10">
        <text>ATP + H2O = ADP + phosphate + H(+)</text>
        <dbReference type="Rhea" id="RHEA:13065"/>
        <dbReference type="ChEBI" id="CHEBI:15377"/>
        <dbReference type="ChEBI" id="CHEBI:15378"/>
        <dbReference type="ChEBI" id="CHEBI:30616"/>
        <dbReference type="ChEBI" id="CHEBI:43474"/>
        <dbReference type="ChEBI" id="CHEBI:456216"/>
        <dbReference type="EC" id="3.6.4.13"/>
    </reaction>
</comment>
<proteinExistence type="inferred from homology"/>
<keyword evidence="7" id="KW-0067">ATP-binding</keyword>
<dbReference type="EMBL" id="WUAV01000002">
    <property type="protein sequence ID" value="KAF1764345.1"/>
    <property type="molecule type" value="Genomic_DNA"/>
</dbReference>
<evidence type="ECO:0000259" key="13">
    <source>
        <dbReference type="PROSITE" id="PS51194"/>
    </source>
</evidence>
<evidence type="ECO:0000256" key="4">
    <source>
        <dbReference type="ARBA" id="ARBA00022490"/>
    </source>
</evidence>
<dbReference type="CDD" id="cd17917">
    <property type="entry name" value="DEXHc_RHA-like"/>
    <property type="match status" value="1"/>
</dbReference>
<dbReference type="InterPro" id="IPR027417">
    <property type="entry name" value="P-loop_NTPase"/>
</dbReference>
<feature type="compositionally biased region" description="Polar residues" evidence="11">
    <location>
        <begin position="974"/>
        <end position="989"/>
    </location>
</feature>
<dbReference type="Pfam" id="PF04408">
    <property type="entry name" value="WHD_HA2"/>
    <property type="match status" value="1"/>
</dbReference>
<dbReference type="SMART" id="SM00490">
    <property type="entry name" value="HELICc"/>
    <property type="match status" value="1"/>
</dbReference>
<evidence type="ECO:0000256" key="10">
    <source>
        <dbReference type="ARBA" id="ARBA00047984"/>
    </source>
</evidence>
<keyword evidence="5" id="KW-0547">Nucleotide-binding</keyword>
<comment type="caution">
    <text evidence="14">The sequence shown here is derived from an EMBL/GenBank/DDBJ whole genome shotgun (WGS) entry which is preliminary data.</text>
</comment>
<dbReference type="GeneID" id="9800733"/>
<comment type="similarity">
    <text evidence="1">Belongs to the DEAD box helicase family. DEAH subfamily.</text>
</comment>
<dbReference type="SUPFAM" id="SSF52540">
    <property type="entry name" value="P-loop containing nucleoside triphosphate hydrolases"/>
    <property type="match status" value="1"/>
</dbReference>
<evidence type="ECO:0000256" key="9">
    <source>
        <dbReference type="ARBA" id="ARBA00023254"/>
    </source>
</evidence>
<evidence type="ECO:0000256" key="6">
    <source>
        <dbReference type="ARBA" id="ARBA00022806"/>
    </source>
</evidence>
<evidence type="ECO:0000256" key="5">
    <source>
        <dbReference type="ARBA" id="ARBA00022741"/>
    </source>
</evidence>
<feature type="compositionally biased region" description="Polar residues" evidence="11">
    <location>
        <begin position="1042"/>
        <end position="1067"/>
    </location>
</feature>
<feature type="domain" description="Helicase ATP-binding" evidence="12">
    <location>
        <begin position="113"/>
        <end position="278"/>
    </location>
</feature>
<dbReference type="Pfam" id="PF00271">
    <property type="entry name" value="Helicase_C"/>
    <property type="match status" value="1"/>
</dbReference>
<dbReference type="Proteomes" id="UP000483820">
    <property type="component" value="Chromosome II"/>
</dbReference>
<dbReference type="InterPro" id="IPR014001">
    <property type="entry name" value="Helicase_ATP-bd"/>
</dbReference>
<dbReference type="PANTHER" id="PTHR18934">
    <property type="entry name" value="ATP-DEPENDENT RNA HELICASE"/>
    <property type="match status" value="1"/>
</dbReference>
<feature type="compositionally biased region" description="Polar residues" evidence="11">
    <location>
        <begin position="1093"/>
        <end position="1108"/>
    </location>
</feature>
<feature type="region of interest" description="Disordered" evidence="11">
    <location>
        <begin position="970"/>
        <end position="1108"/>
    </location>
</feature>
<dbReference type="CTD" id="9800733"/>
<evidence type="ECO:0000256" key="7">
    <source>
        <dbReference type="ARBA" id="ARBA00022840"/>
    </source>
</evidence>
<dbReference type="GO" id="GO:0003723">
    <property type="term" value="F:RNA binding"/>
    <property type="evidence" value="ECO:0007669"/>
    <property type="project" value="TreeGrafter"/>
</dbReference>
<dbReference type="KEGG" id="crq:GCK72_004292"/>
<dbReference type="GO" id="GO:0005524">
    <property type="term" value="F:ATP binding"/>
    <property type="evidence" value="ECO:0007669"/>
    <property type="project" value="UniProtKB-KW"/>
</dbReference>
<evidence type="ECO:0000256" key="11">
    <source>
        <dbReference type="SAM" id="MobiDB-lite"/>
    </source>
</evidence>
<keyword evidence="4" id="KW-0963">Cytoplasm</keyword>
<evidence type="ECO:0000259" key="12">
    <source>
        <dbReference type="PROSITE" id="PS51192"/>
    </source>
</evidence>
<evidence type="ECO:0000256" key="1">
    <source>
        <dbReference type="ARBA" id="ARBA00008792"/>
    </source>
</evidence>
<keyword evidence="8" id="KW-0221">Differentiation</keyword>
<dbReference type="PROSITE" id="PS51194">
    <property type="entry name" value="HELICASE_CTER"/>
    <property type="match status" value="1"/>
</dbReference>
<dbReference type="RefSeq" id="XP_053588781.1">
    <property type="nucleotide sequence ID" value="XM_053724587.1"/>
</dbReference>
<dbReference type="InterPro" id="IPR001650">
    <property type="entry name" value="Helicase_C-like"/>
</dbReference>
<dbReference type="SMART" id="SM00487">
    <property type="entry name" value="DEXDc"/>
    <property type="match status" value="1"/>
</dbReference>
<feature type="region of interest" description="Disordered" evidence="11">
    <location>
        <begin position="67"/>
        <end position="93"/>
    </location>
</feature>
<name>A0A6A5HAW3_CAERE</name>
<keyword evidence="9" id="KW-0469">Meiosis</keyword>
<feature type="compositionally biased region" description="Basic and acidic residues" evidence="11">
    <location>
        <begin position="1031"/>
        <end position="1041"/>
    </location>
</feature>
<dbReference type="PANTHER" id="PTHR18934:SF213">
    <property type="entry name" value="3'-5' RNA HELICASE YTHDC2"/>
    <property type="match status" value="1"/>
</dbReference>
<keyword evidence="8" id="KW-0744">Spermatogenesis</keyword>
<evidence type="ECO:0000313" key="14">
    <source>
        <dbReference type="EMBL" id="KAF1764345.1"/>
    </source>
</evidence>
<dbReference type="CDD" id="cd18791">
    <property type="entry name" value="SF2_C_RHA"/>
    <property type="match status" value="1"/>
</dbReference>
<feature type="compositionally biased region" description="Polar residues" evidence="11">
    <location>
        <begin position="1018"/>
        <end position="1030"/>
    </location>
</feature>
<dbReference type="Gene3D" id="1.20.120.1080">
    <property type="match status" value="1"/>
</dbReference>
<evidence type="ECO:0000256" key="3">
    <source>
        <dbReference type="ARBA" id="ARBA00013352"/>
    </source>
</evidence>
<dbReference type="InterPro" id="IPR048333">
    <property type="entry name" value="HA2_WH"/>
</dbReference>
<feature type="domain" description="Helicase C-terminal" evidence="13">
    <location>
        <begin position="401"/>
        <end position="574"/>
    </location>
</feature>
<organism evidence="14 15">
    <name type="scientific">Caenorhabditis remanei</name>
    <name type="common">Caenorhabditis vulgaris</name>
    <dbReference type="NCBI Taxonomy" id="31234"/>
    <lineage>
        <taxon>Eukaryota</taxon>
        <taxon>Metazoa</taxon>
        <taxon>Ecdysozoa</taxon>
        <taxon>Nematoda</taxon>
        <taxon>Chromadorea</taxon>
        <taxon>Rhabditida</taxon>
        <taxon>Rhabditina</taxon>
        <taxon>Rhabditomorpha</taxon>
        <taxon>Rhabditoidea</taxon>
        <taxon>Rhabditidae</taxon>
        <taxon>Peloderinae</taxon>
        <taxon>Caenorhabditis</taxon>
    </lineage>
</organism>
<reference evidence="14 15" key="1">
    <citation type="submission" date="2019-12" db="EMBL/GenBank/DDBJ databases">
        <title>Chromosome-level assembly of the Caenorhabditis remanei genome.</title>
        <authorList>
            <person name="Teterina A.A."/>
            <person name="Willis J.H."/>
            <person name="Phillips P.C."/>
        </authorList>
    </citation>
    <scope>NUCLEOTIDE SEQUENCE [LARGE SCALE GENOMIC DNA]</scope>
    <source>
        <strain evidence="14 15">PX506</strain>
        <tissue evidence="14">Whole organism</tissue>
    </source>
</reference>